<dbReference type="EMBL" id="KZ451959">
    <property type="protein sequence ID" value="PKA57993.1"/>
    <property type="molecule type" value="Genomic_DNA"/>
</dbReference>
<dbReference type="AlphaFoldDB" id="A0A2I0AR11"/>
<reference evidence="1 2" key="1">
    <citation type="journal article" date="2017" name="Nature">
        <title>The Apostasia genome and the evolution of orchids.</title>
        <authorList>
            <person name="Zhang G.Q."/>
            <person name="Liu K.W."/>
            <person name="Li Z."/>
            <person name="Lohaus R."/>
            <person name="Hsiao Y.Y."/>
            <person name="Niu S.C."/>
            <person name="Wang J.Y."/>
            <person name="Lin Y.C."/>
            <person name="Xu Q."/>
            <person name="Chen L.J."/>
            <person name="Yoshida K."/>
            <person name="Fujiwara S."/>
            <person name="Wang Z.W."/>
            <person name="Zhang Y.Q."/>
            <person name="Mitsuda N."/>
            <person name="Wang M."/>
            <person name="Liu G.H."/>
            <person name="Pecoraro L."/>
            <person name="Huang H.X."/>
            <person name="Xiao X.J."/>
            <person name="Lin M."/>
            <person name="Wu X.Y."/>
            <person name="Wu W.L."/>
            <person name="Chen Y.Y."/>
            <person name="Chang S.B."/>
            <person name="Sakamoto S."/>
            <person name="Ohme-Takagi M."/>
            <person name="Yagi M."/>
            <person name="Zeng S.J."/>
            <person name="Shen C.Y."/>
            <person name="Yeh C.M."/>
            <person name="Luo Y.B."/>
            <person name="Tsai W.C."/>
            <person name="Van de Peer Y."/>
            <person name="Liu Z.J."/>
        </authorList>
    </citation>
    <scope>NUCLEOTIDE SEQUENCE [LARGE SCALE GENOMIC DNA]</scope>
    <source>
        <strain evidence="2">cv. Shenzhen</strain>
        <tissue evidence="1">Stem</tissue>
    </source>
</reference>
<evidence type="ECO:0000313" key="2">
    <source>
        <dbReference type="Proteomes" id="UP000236161"/>
    </source>
</evidence>
<accession>A0A2I0AR11</accession>
<gene>
    <name evidence="1" type="ORF">AXF42_Ash012532</name>
</gene>
<dbReference type="Proteomes" id="UP000236161">
    <property type="component" value="Unassembled WGS sequence"/>
</dbReference>
<protein>
    <submittedName>
        <fullName evidence="1">Uncharacterized protein</fullName>
    </submittedName>
</protein>
<name>A0A2I0AR11_9ASPA</name>
<keyword evidence="2" id="KW-1185">Reference proteome</keyword>
<organism evidence="1 2">
    <name type="scientific">Apostasia shenzhenica</name>
    <dbReference type="NCBI Taxonomy" id="1088818"/>
    <lineage>
        <taxon>Eukaryota</taxon>
        <taxon>Viridiplantae</taxon>
        <taxon>Streptophyta</taxon>
        <taxon>Embryophyta</taxon>
        <taxon>Tracheophyta</taxon>
        <taxon>Spermatophyta</taxon>
        <taxon>Magnoliopsida</taxon>
        <taxon>Liliopsida</taxon>
        <taxon>Asparagales</taxon>
        <taxon>Orchidaceae</taxon>
        <taxon>Apostasioideae</taxon>
        <taxon>Apostasia</taxon>
    </lineage>
</organism>
<sequence length="58" mass="7006">MVLNAGLQSRNTQVNIAEMRMLRWMGEYMRKNKMRKEYNCEKVEVASIEDKLRKSRLK</sequence>
<proteinExistence type="predicted"/>
<dbReference type="OrthoDB" id="424543at2759"/>
<evidence type="ECO:0000313" key="1">
    <source>
        <dbReference type="EMBL" id="PKA57993.1"/>
    </source>
</evidence>